<dbReference type="OrthoDB" id="86024at2157"/>
<evidence type="ECO:0000313" key="2">
    <source>
        <dbReference type="Proteomes" id="UP000197418"/>
    </source>
</evidence>
<dbReference type="EMBL" id="CP015102">
    <property type="protein sequence ID" value="ASJ05878.1"/>
    <property type="molecule type" value="Genomic_DNA"/>
</dbReference>
<accession>A0A218P524</accession>
<dbReference type="Proteomes" id="UP000197418">
    <property type="component" value="Chromosome"/>
</dbReference>
<protein>
    <submittedName>
        <fullName evidence="1">Uncharacterized protein</fullName>
    </submittedName>
</protein>
<keyword evidence="2" id="KW-1185">Reference proteome</keyword>
<name>A0A218P524_9EURY</name>
<dbReference type="GeneID" id="33314659"/>
<dbReference type="KEGG" id="tpaf:A3L08_00275"/>
<sequence>MELRIPYIVFKTGTGEYGVDAYFSLRVEKPERRATLIRRTDALERVNAKPPGTLLDAGSVDGYLTSLFMALYDLSGERFNERAHHMRRWSLWRLIGIPTGHQRHVDRDEELAEKSREALLALAIVRKVLGVKAPTELEKVRIIPKGYAVLRLEISGETVSDPVYRELFKIDSNAGMAIQWLRLKTEREER</sequence>
<gene>
    <name evidence="1" type="ORF">A3L08_00275</name>
</gene>
<reference evidence="1 2" key="1">
    <citation type="submission" date="2016-04" db="EMBL/GenBank/DDBJ databases">
        <title>Complete genome sequence of Thermococcus pacificus type strain P4.</title>
        <authorList>
            <person name="Oger P.M."/>
        </authorList>
    </citation>
    <scope>NUCLEOTIDE SEQUENCE [LARGE SCALE GENOMIC DNA]</scope>
    <source>
        <strain evidence="1 2">P-4</strain>
    </source>
</reference>
<organism evidence="1 2">
    <name type="scientific">Thermococcus pacificus</name>
    <dbReference type="NCBI Taxonomy" id="71998"/>
    <lineage>
        <taxon>Archaea</taxon>
        <taxon>Methanobacteriati</taxon>
        <taxon>Methanobacteriota</taxon>
        <taxon>Thermococci</taxon>
        <taxon>Thermococcales</taxon>
        <taxon>Thermococcaceae</taxon>
        <taxon>Thermococcus</taxon>
    </lineage>
</organism>
<evidence type="ECO:0000313" key="1">
    <source>
        <dbReference type="EMBL" id="ASJ05878.1"/>
    </source>
</evidence>
<dbReference type="RefSeq" id="WP_088853141.1">
    <property type="nucleotide sequence ID" value="NZ_CP015102.1"/>
</dbReference>
<dbReference type="AlphaFoldDB" id="A0A218P524"/>
<proteinExistence type="predicted"/>